<dbReference type="PROSITE" id="PS52048">
    <property type="entry name" value="UCH_DOMAIN"/>
    <property type="match status" value="1"/>
</dbReference>
<evidence type="ECO:0000256" key="7">
    <source>
        <dbReference type="PROSITE-ProRule" id="PRU01393"/>
    </source>
</evidence>
<dbReference type="Pfam" id="PF01088">
    <property type="entry name" value="Peptidase_C12"/>
    <property type="match status" value="1"/>
</dbReference>
<dbReference type="InterPro" id="IPR001578">
    <property type="entry name" value="Peptidase_C12_UCH"/>
</dbReference>
<evidence type="ECO:0000256" key="2">
    <source>
        <dbReference type="ARBA" id="ARBA00009326"/>
    </source>
</evidence>
<dbReference type="PRINTS" id="PR00707">
    <property type="entry name" value="UBCTHYDRLASE"/>
</dbReference>
<keyword evidence="11" id="KW-1185">Reference proteome</keyword>
<evidence type="ECO:0000256" key="1">
    <source>
        <dbReference type="ARBA" id="ARBA00000707"/>
    </source>
</evidence>
<keyword evidence="5 8" id="KW-0378">Hydrolase</keyword>
<keyword evidence="6 8" id="KW-0788">Thiol protease</keyword>
<gene>
    <name evidence="10" type="ORF">MAR_023802</name>
</gene>
<dbReference type="PANTHER" id="PTHR10589">
    <property type="entry name" value="UBIQUITIN CARBOXYL-TERMINAL HYDROLASE"/>
    <property type="match status" value="1"/>
</dbReference>
<organism evidence="10 11">
    <name type="scientific">Mya arenaria</name>
    <name type="common">Soft-shell clam</name>
    <dbReference type="NCBI Taxonomy" id="6604"/>
    <lineage>
        <taxon>Eukaryota</taxon>
        <taxon>Metazoa</taxon>
        <taxon>Spiralia</taxon>
        <taxon>Lophotrochozoa</taxon>
        <taxon>Mollusca</taxon>
        <taxon>Bivalvia</taxon>
        <taxon>Autobranchia</taxon>
        <taxon>Heteroconchia</taxon>
        <taxon>Euheterodonta</taxon>
        <taxon>Imparidentia</taxon>
        <taxon>Neoheterodontei</taxon>
        <taxon>Myida</taxon>
        <taxon>Myoidea</taxon>
        <taxon>Myidae</taxon>
        <taxon>Mya</taxon>
    </lineage>
</organism>
<evidence type="ECO:0000256" key="3">
    <source>
        <dbReference type="ARBA" id="ARBA00022670"/>
    </source>
</evidence>
<dbReference type="EMBL" id="CP111014">
    <property type="protein sequence ID" value="WAQ99429.1"/>
    <property type="molecule type" value="Genomic_DNA"/>
</dbReference>
<reference evidence="10" key="1">
    <citation type="submission" date="2022-11" db="EMBL/GenBank/DDBJ databases">
        <title>Centuries of genome instability and evolution in soft-shell clam transmissible cancer (bioRxiv).</title>
        <authorList>
            <person name="Hart S.F.M."/>
            <person name="Yonemitsu M.A."/>
            <person name="Giersch R.M."/>
            <person name="Beal B.F."/>
            <person name="Arriagada G."/>
            <person name="Davis B.W."/>
            <person name="Ostrander E.A."/>
            <person name="Goff S.P."/>
            <person name="Metzger M.J."/>
        </authorList>
    </citation>
    <scope>NUCLEOTIDE SEQUENCE</scope>
    <source>
        <strain evidence="10">MELC-2E11</strain>
        <tissue evidence="10">Siphon/mantle</tissue>
    </source>
</reference>
<evidence type="ECO:0000313" key="11">
    <source>
        <dbReference type="Proteomes" id="UP001164746"/>
    </source>
</evidence>
<dbReference type="PROSITE" id="PS00140">
    <property type="entry name" value="UCH_1"/>
    <property type="match status" value="1"/>
</dbReference>
<dbReference type="PANTHER" id="PTHR10589:SF17">
    <property type="entry name" value="UBIQUITIN CARBOXYL-TERMINAL HYDROLASE"/>
    <property type="match status" value="1"/>
</dbReference>
<name>A0ABY7DPU4_MYAAR</name>
<keyword evidence="4 8" id="KW-0833">Ubl conjugation pathway</keyword>
<comment type="caution">
    <text evidence="7">Lacks conserved residue(s) required for the propagation of feature annotation.</text>
</comment>
<evidence type="ECO:0000256" key="4">
    <source>
        <dbReference type="ARBA" id="ARBA00022786"/>
    </source>
</evidence>
<sequence length="156" mass="17365">MSGDKKQRWVPLESNPDVLNKYIHNLGVPKDWEFVDVYGLDAELLMMVPRPVIAVMLLYPITEQSESAENKLGEEKQNVGGVYYMKQTVGNACGTVAVIHALANNQNSINFEDNKHFNKFLEDTLGKEPNEIANILENDSAMGAAHDDTAQEGQTE</sequence>
<dbReference type="Proteomes" id="UP001164746">
    <property type="component" value="Chromosome 3"/>
</dbReference>
<dbReference type="EC" id="3.4.19.12" evidence="8"/>
<accession>A0ABY7DPU4</accession>
<comment type="catalytic activity">
    <reaction evidence="1 8">
        <text>Thiol-dependent hydrolysis of ester, thioester, amide, peptide and isopeptide bonds formed by the C-terminal Gly of ubiquitin (a 76-residue protein attached to proteins as an intracellular targeting signal).</text>
        <dbReference type="EC" id="3.4.19.12"/>
    </reaction>
</comment>
<evidence type="ECO:0000256" key="8">
    <source>
        <dbReference type="RuleBase" id="RU361215"/>
    </source>
</evidence>
<dbReference type="InterPro" id="IPR057254">
    <property type="entry name" value="UCH_AS"/>
</dbReference>
<feature type="non-terminal residue" evidence="10">
    <location>
        <position position="1"/>
    </location>
</feature>
<evidence type="ECO:0000259" key="9">
    <source>
        <dbReference type="PROSITE" id="PS52048"/>
    </source>
</evidence>
<dbReference type="InterPro" id="IPR036959">
    <property type="entry name" value="Peptidase_C12_UCH_sf"/>
</dbReference>
<proteinExistence type="inferred from homology"/>
<evidence type="ECO:0000256" key="5">
    <source>
        <dbReference type="ARBA" id="ARBA00022801"/>
    </source>
</evidence>
<evidence type="ECO:0000313" key="10">
    <source>
        <dbReference type="EMBL" id="WAQ99429.1"/>
    </source>
</evidence>
<protein>
    <recommendedName>
        <fullName evidence="8">Ubiquitin carboxyl-terminal hydrolase</fullName>
        <ecNumber evidence="8">3.4.19.12</ecNumber>
    </recommendedName>
</protein>
<evidence type="ECO:0000256" key="6">
    <source>
        <dbReference type="ARBA" id="ARBA00022807"/>
    </source>
</evidence>
<dbReference type="Gene3D" id="3.40.532.10">
    <property type="entry name" value="Peptidase C12, ubiquitin carboxyl-terminal hydrolase"/>
    <property type="match status" value="1"/>
</dbReference>
<dbReference type="InterPro" id="IPR038765">
    <property type="entry name" value="Papain-like_cys_pep_sf"/>
</dbReference>
<comment type="similarity">
    <text evidence="2 7 8">Belongs to the peptidase C12 family.</text>
</comment>
<dbReference type="SUPFAM" id="SSF54001">
    <property type="entry name" value="Cysteine proteinases"/>
    <property type="match status" value="1"/>
</dbReference>
<feature type="domain" description="UCH catalytic" evidence="9">
    <location>
        <begin position="8"/>
        <end position="156"/>
    </location>
</feature>
<keyword evidence="3 8" id="KW-0645">Protease</keyword>